<name>A0A1J4J726_9EUKA</name>
<sequence length="357" mass="40507">MYEETSKIPDSRTAHFSLALENRGFELLSEIGHGSFANVYLISSKKHQMRFVAKVIDLSRTNKSGLSDTFKSEIYSLTQLIHPNIISIFDHFIFEDCLFLILEYCPGGTLNDYLKANGPIPKQTLYVLAYEMLLSLHFCQKRGIAHRDIKPSNIFIDKYGRAKLADFGFATMNEKICETYAGSLPFMPLEILHLSPYDPMKADIWSLGITFYLMATGTLPYLPKSANNLAMLIATREPFYSELIEKEFAVIIKSMLRSNPQDRASIDSILETPLFKKVRNEYKVDRNSKNPTLRRCRRGSGMTPINNMNIPKIASVGSVGSISFSSKKSMSPLMNKSRLRPSFLQTTFYEVPDSKIV</sequence>
<dbReference type="PROSITE" id="PS50011">
    <property type="entry name" value="PROTEIN_KINASE_DOM"/>
    <property type="match status" value="1"/>
</dbReference>
<dbReference type="InterPro" id="IPR017441">
    <property type="entry name" value="Protein_kinase_ATP_BS"/>
</dbReference>
<accession>A0A1J4J726</accession>
<keyword evidence="6" id="KW-0418">Kinase</keyword>
<evidence type="ECO:0000313" key="6">
    <source>
        <dbReference type="EMBL" id="OHS92996.1"/>
    </source>
</evidence>
<dbReference type="GeneID" id="94848067"/>
<evidence type="ECO:0000256" key="4">
    <source>
        <dbReference type="RuleBase" id="RU000304"/>
    </source>
</evidence>
<protein>
    <submittedName>
        <fullName evidence="6">CAMK family protein kinase</fullName>
    </submittedName>
</protein>
<dbReference type="Gene3D" id="1.10.510.10">
    <property type="entry name" value="Transferase(Phosphotransferase) domain 1"/>
    <property type="match status" value="1"/>
</dbReference>
<dbReference type="SMART" id="SM00220">
    <property type="entry name" value="S_TKc"/>
    <property type="match status" value="1"/>
</dbReference>
<dbReference type="Proteomes" id="UP000179807">
    <property type="component" value="Unassembled WGS sequence"/>
</dbReference>
<dbReference type="PROSITE" id="PS00108">
    <property type="entry name" value="PROTEIN_KINASE_ST"/>
    <property type="match status" value="1"/>
</dbReference>
<evidence type="ECO:0000256" key="2">
    <source>
        <dbReference type="ARBA" id="ARBA00022840"/>
    </source>
</evidence>
<dbReference type="SUPFAM" id="SSF56112">
    <property type="entry name" value="Protein kinase-like (PK-like)"/>
    <property type="match status" value="1"/>
</dbReference>
<feature type="domain" description="Protein kinase" evidence="5">
    <location>
        <begin position="25"/>
        <end position="275"/>
    </location>
</feature>
<dbReference type="OrthoDB" id="5337378at2759"/>
<dbReference type="PROSITE" id="PS00107">
    <property type="entry name" value="PROTEIN_KINASE_ATP"/>
    <property type="match status" value="1"/>
</dbReference>
<feature type="binding site" evidence="3">
    <location>
        <position position="54"/>
    </location>
    <ligand>
        <name>ATP</name>
        <dbReference type="ChEBI" id="CHEBI:30616"/>
    </ligand>
</feature>
<comment type="similarity">
    <text evidence="4">Belongs to the protein kinase superfamily.</text>
</comment>
<gene>
    <name evidence="6" type="ORF">TRFO_40706</name>
</gene>
<comment type="caution">
    <text evidence="6">The sequence shown here is derived from an EMBL/GenBank/DDBJ whole genome shotgun (WGS) entry which is preliminary data.</text>
</comment>
<evidence type="ECO:0000256" key="1">
    <source>
        <dbReference type="ARBA" id="ARBA00022741"/>
    </source>
</evidence>
<keyword evidence="1 3" id="KW-0547">Nucleotide-binding</keyword>
<dbReference type="VEuPathDB" id="TrichDB:TRFO_40706"/>
<dbReference type="PANTHER" id="PTHR24362">
    <property type="entry name" value="SERINE/THREONINE-PROTEIN KINASE NEK"/>
    <property type="match status" value="1"/>
</dbReference>
<dbReference type="FunFam" id="3.30.200.20:FF:000042">
    <property type="entry name" value="Aurora kinase A"/>
    <property type="match status" value="1"/>
</dbReference>
<dbReference type="GO" id="GO:0004674">
    <property type="term" value="F:protein serine/threonine kinase activity"/>
    <property type="evidence" value="ECO:0007669"/>
    <property type="project" value="UniProtKB-KW"/>
</dbReference>
<keyword evidence="7" id="KW-1185">Reference proteome</keyword>
<keyword evidence="4" id="KW-0723">Serine/threonine-protein kinase</keyword>
<dbReference type="PANTHER" id="PTHR24362:SF309">
    <property type="entry name" value="PROTEIN KINASE DOMAIN-CONTAINING PROTEIN"/>
    <property type="match status" value="1"/>
</dbReference>
<dbReference type="InterPro" id="IPR008271">
    <property type="entry name" value="Ser/Thr_kinase_AS"/>
</dbReference>
<dbReference type="FunFam" id="1.10.510.10:FF:000571">
    <property type="entry name" value="Maternal embryonic leucine zipper kinase"/>
    <property type="match status" value="1"/>
</dbReference>
<proteinExistence type="inferred from homology"/>
<dbReference type="GO" id="GO:0005524">
    <property type="term" value="F:ATP binding"/>
    <property type="evidence" value="ECO:0007669"/>
    <property type="project" value="UniProtKB-UniRule"/>
</dbReference>
<dbReference type="InterPro" id="IPR011009">
    <property type="entry name" value="Kinase-like_dom_sf"/>
</dbReference>
<evidence type="ECO:0000256" key="3">
    <source>
        <dbReference type="PROSITE-ProRule" id="PRU10141"/>
    </source>
</evidence>
<keyword evidence="2 3" id="KW-0067">ATP-binding</keyword>
<organism evidence="6 7">
    <name type="scientific">Tritrichomonas foetus</name>
    <dbReference type="NCBI Taxonomy" id="1144522"/>
    <lineage>
        <taxon>Eukaryota</taxon>
        <taxon>Metamonada</taxon>
        <taxon>Parabasalia</taxon>
        <taxon>Tritrichomonadida</taxon>
        <taxon>Tritrichomonadidae</taxon>
        <taxon>Tritrichomonas</taxon>
    </lineage>
</organism>
<evidence type="ECO:0000259" key="5">
    <source>
        <dbReference type="PROSITE" id="PS50011"/>
    </source>
</evidence>
<dbReference type="RefSeq" id="XP_068346133.1">
    <property type="nucleotide sequence ID" value="XM_068513363.1"/>
</dbReference>
<dbReference type="Pfam" id="PF00069">
    <property type="entry name" value="Pkinase"/>
    <property type="match status" value="1"/>
</dbReference>
<dbReference type="EMBL" id="MLAK01001447">
    <property type="protein sequence ID" value="OHS92996.1"/>
    <property type="molecule type" value="Genomic_DNA"/>
</dbReference>
<dbReference type="InterPro" id="IPR000719">
    <property type="entry name" value="Prot_kinase_dom"/>
</dbReference>
<keyword evidence="6" id="KW-0808">Transferase</keyword>
<dbReference type="AlphaFoldDB" id="A0A1J4J726"/>
<reference evidence="6" key="1">
    <citation type="submission" date="2016-10" db="EMBL/GenBank/DDBJ databases">
        <authorList>
            <person name="Benchimol M."/>
            <person name="Almeida L.G."/>
            <person name="Vasconcelos A.T."/>
            <person name="Perreira-Neves A."/>
            <person name="Rosa I.A."/>
            <person name="Tasca T."/>
            <person name="Bogo M.R."/>
            <person name="de Souza W."/>
        </authorList>
    </citation>
    <scope>NUCLEOTIDE SEQUENCE [LARGE SCALE GENOMIC DNA]</scope>
    <source>
        <strain evidence="6">K</strain>
    </source>
</reference>
<evidence type="ECO:0000313" key="7">
    <source>
        <dbReference type="Proteomes" id="UP000179807"/>
    </source>
</evidence>